<reference evidence="1" key="1">
    <citation type="journal article" date="2020" name="Nature">
        <title>Giant virus diversity and host interactions through global metagenomics.</title>
        <authorList>
            <person name="Schulz F."/>
            <person name="Roux S."/>
            <person name="Paez-Espino D."/>
            <person name="Jungbluth S."/>
            <person name="Walsh D.A."/>
            <person name="Denef V.J."/>
            <person name="McMahon K.D."/>
            <person name="Konstantinidis K.T."/>
            <person name="Eloe-Fadrosh E.A."/>
            <person name="Kyrpides N.C."/>
            <person name="Woyke T."/>
        </authorList>
    </citation>
    <scope>NUCLEOTIDE SEQUENCE</scope>
    <source>
        <strain evidence="1">GVMAG-M-3300001348-25</strain>
    </source>
</reference>
<protein>
    <submittedName>
        <fullName evidence="1">Uncharacterized protein</fullName>
    </submittedName>
</protein>
<evidence type="ECO:0000313" key="1">
    <source>
        <dbReference type="EMBL" id="QHT28506.1"/>
    </source>
</evidence>
<sequence length="186" mass="21616">MGRFYSGDISGKFWFGVQSSDDIGELVSYVPSNNYIWKSCGCYVDEDIPEGKYCRGCYESLDSHILEVEEEENYEDGLLYMEHQNINYELDKDTHYAELVDSMNKLKLAIRSDIIGEFDKIEQNDNILDAFTGIFNHTCEYMNKNITYDNDKDKKKECELVARYTIGYQIEYCIRTTGSCSIQCEC</sequence>
<proteinExistence type="predicted"/>
<dbReference type="AlphaFoldDB" id="A0A6C0EH47"/>
<dbReference type="EMBL" id="MN738860">
    <property type="protein sequence ID" value="QHT28506.1"/>
    <property type="molecule type" value="Genomic_DNA"/>
</dbReference>
<accession>A0A6C0EH47</accession>
<name>A0A6C0EH47_9ZZZZ</name>
<organism evidence="1">
    <name type="scientific">viral metagenome</name>
    <dbReference type="NCBI Taxonomy" id="1070528"/>
    <lineage>
        <taxon>unclassified sequences</taxon>
        <taxon>metagenomes</taxon>
        <taxon>organismal metagenomes</taxon>
    </lineage>
</organism>